<gene>
    <name evidence="1" type="ORF">NQ317_000533</name>
</gene>
<keyword evidence="2" id="KW-1185">Reference proteome</keyword>
<protein>
    <submittedName>
        <fullName evidence="1">Uncharacterized protein</fullName>
    </submittedName>
</protein>
<organism evidence="1 2">
    <name type="scientific">Molorchus minor</name>
    <dbReference type="NCBI Taxonomy" id="1323400"/>
    <lineage>
        <taxon>Eukaryota</taxon>
        <taxon>Metazoa</taxon>
        <taxon>Ecdysozoa</taxon>
        <taxon>Arthropoda</taxon>
        <taxon>Hexapoda</taxon>
        <taxon>Insecta</taxon>
        <taxon>Pterygota</taxon>
        <taxon>Neoptera</taxon>
        <taxon>Endopterygota</taxon>
        <taxon>Coleoptera</taxon>
        <taxon>Polyphaga</taxon>
        <taxon>Cucujiformia</taxon>
        <taxon>Chrysomeloidea</taxon>
        <taxon>Cerambycidae</taxon>
        <taxon>Lamiinae</taxon>
        <taxon>Monochamini</taxon>
        <taxon>Molorchus</taxon>
    </lineage>
</organism>
<reference evidence="1" key="1">
    <citation type="journal article" date="2023" name="Insect Mol. Biol.">
        <title>Genome sequencing provides insights into the evolution of gene families encoding plant cell wall-degrading enzymes in longhorned beetles.</title>
        <authorList>
            <person name="Shin N.R."/>
            <person name="Okamura Y."/>
            <person name="Kirsch R."/>
            <person name="Pauchet Y."/>
        </authorList>
    </citation>
    <scope>NUCLEOTIDE SEQUENCE</scope>
    <source>
        <strain evidence="1">MMC_N1</strain>
    </source>
</reference>
<evidence type="ECO:0000313" key="1">
    <source>
        <dbReference type="EMBL" id="KAJ8966259.1"/>
    </source>
</evidence>
<dbReference type="EMBL" id="JAPWTJ010002403">
    <property type="protein sequence ID" value="KAJ8966259.1"/>
    <property type="molecule type" value="Genomic_DNA"/>
</dbReference>
<evidence type="ECO:0000313" key="2">
    <source>
        <dbReference type="Proteomes" id="UP001162164"/>
    </source>
</evidence>
<comment type="caution">
    <text evidence="1">The sequence shown here is derived from an EMBL/GenBank/DDBJ whole genome shotgun (WGS) entry which is preliminary data.</text>
</comment>
<dbReference type="Proteomes" id="UP001162164">
    <property type="component" value="Unassembled WGS sequence"/>
</dbReference>
<name>A0ABQ9IVH2_9CUCU</name>
<accession>A0ABQ9IVH2</accession>
<sequence>MKDGKPMCYMDVYEVQSPADEERLRRAASMGIPNKTYLKYHQNKKKGDRAQAWLEYSTLAI</sequence>
<proteinExistence type="predicted"/>